<dbReference type="Gene3D" id="2.40.160.10">
    <property type="entry name" value="Porin"/>
    <property type="match status" value="2"/>
</dbReference>
<dbReference type="Pfam" id="PF13609">
    <property type="entry name" value="Porin_4"/>
    <property type="match status" value="1"/>
</dbReference>
<dbReference type="SUPFAM" id="SSF56935">
    <property type="entry name" value="Porins"/>
    <property type="match status" value="1"/>
</dbReference>
<keyword evidence="1" id="KW-0732">Signal</keyword>
<organism evidence="3 4">
    <name type="scientific">Limimaricola pyoseonensis</name>
    <dbReference type="NCBI Taxonomy" id="521013"/>
    <lineage>
        <taxon>Bacteria</taxon>
        <taxon>Pseudomonadati</taxon>
        <taxon>Pseudomonadota</taxon>
        <taxon>Alphaproteobacteria</taxon>
        <taxon>Rhodobacterales</taxon>
        <taxon>Paracoccaceae</taxon>
        <taxon>Limimaricola</taxon>
    </lineage>
</organism>
<reference evidence="4" key="1">
    <citation type="submission" date="2016-10" db="EMBL/GenBank/DDBJ databases">
        <authorList>
            <person name="Varghese N."/>
            <person name="Submissions S."/>
        </authorList>
    </citation>
    <scope>NUCLEOTIDE SEQUENCE [LARGE SCALE GENOMIC DNA]</scope>
    <source>
        <strain evidence="4">DSM 21424</strain>
    </source>
</reference>
<dbReference type="InterPro" id="IPR033900">
    <property type="entry name" value="Gram_neg_porin_domain"/>
</dbReference>
<dbReference type="InterPro" id="IPR023614">
    <property type="entry name" value="Porin_dom_sf"/>
</dbReference>
<proteinExistence type="predicted"/>
<dbReference type="STRING" id="521013.SAMN04488567_2382"/>
<dbReference type="OrthoDB" id="7874340at2"/>
<dbReference type="Proteomes" id="UP000198922">
    <property type="component" value="Unassembled WGS sequence"/>
</dbReference>
<dbReference type="AlphaFoldDB" id="A0A1G7F142"/>
<evidence type="ECO:0000256" key="1">
    <source>
        <dbReference type="SAM" id="SignalP"/>
    </source>
</evidence>
<feature type="domain" description="Porin" evidence="2">
    <location>
        <begin position="7"/>
        <end position="340"/>
    </location>
</feature>
<dbReference type="GO" id="GO:0016020">
    <property type="term" value="C:membrane"/>
    <property type="evidence" value="ECO:0007669"/>
    <property type="project" value="InterPro"/>
</dbReference>
<feature type="chain" id="PRO_5011460778" evidence="1">
    <location>
        <begin position="20"/>
        <end position="362"/>
    </location>
</feature>
<gene>
    <name evidence="3" type="ORF">SAMN04488567_2382</name>
</gene>
<sequence>MKRILLASASIVAFAGAAAAEVTFGGEATLGYNDTDTASDADDDLGFYWDLEVGTTLTQELDNGITAAATFEFDVVDNDLGVDLEADSFVLSLTSDVAGLYFGDTAQAADSKWVSAGDMAQDGFSETDGEDVIRGDFAVYGIDTSVSAIVDNTTEEDDDGASDDVLDQYSIGMDGNFGQFGFVVAYQSEEDDLEGASGDFNPEELLGVSVSTAFAGADVRLAYARDMTNEDDSTGIEVAYPVGPVTVGGYYVIESADGDDDTWGVSADYTSGPITVATFYEHEQDGSEDWAIEGSYDLNNGLIVLAGVSDAGDDYYVASTYELGGGAQLLASFAEDDDDDSEDEIGDPEYQDGATIEVSFEF</sequence>
<name>A0A1G7F142_9RHOB</name>
<evidence type="ECO:0000313" key="3">
    <source>
        <dbReference type="EMBL" id="SDE69663.1"/>
    </source>
</evidence>
<dbReference type="EMBL" id="FNAT01000003">
    <property type="protein sequence ID" value="SDE69663.1"/>
    <property type="molecule type" value="Genomic_DNA"/>
</dbReference>
<accession>A0A1G7F142</accession>
<feature type="signal peptide" evidence="1">
    <location>
        <begin position="1"/>
        <end position="19"/>
    </location>
</feature>
<dbReference type="RefSeq" id="WP_090112211.1">
    <property type="nucleotide sequence ID" value="NZ_FNAT01000003.1"/>
</dbReference>
<evidence type="ECO:0000259" key="2">
    <source>
        <dbReference type="Pfam" id="PF13609"/>
    </source>
</evidence>
<evidence type="ECO:0000313" key="4">
    <source>
        <dbReference type="Proteomes" id="UP000198922"/>
    </source>
</evidence>
<dbReference type="GO" id="GO:0015288">
    <property type="term" value="F:porin activity"/>
    <property type="evidence" value="ECO:0007669"/>
    <property type="project" value="InterPro"/>
</dbReference>
<protein>
    <submittedName>
        <fullName evidence="3">Porin</fullName>
    </submittedName>
</protein>
<keyword evidence="4" id="KW-1185">Reference proteome</keyword>